<sequence length="1056" mass="114934">TMESSSVYMCFPCYREFPTLEEVLTHQLTCTAESTQTLAAGTPVEAAALAAGLPQLTAQSLSAAQVQCQVDTDLTQLGMGLVQMEAGLSPTQDRRKVLPSSDAPRVLYQCADCELLFDALSLWQQHRKMGCCQVPGPGPGAEPEVDQGAEHIETVAAFQLQPPAADAEQGEWAESEVSVETSAEGLAELVENDPEEVVKAVPSLLSSASNGDRPETEHEPSEVPATQAAGTAVEPLDEQSPPVKRRGQKKAKLLSSLLCVECGQCFCLVAELMAHRKTAHGLRDAIHRCGVCGEGFINTTLFLYHRKQHRAQVEGVQREAISPVQQLSTALLEAPGEGLLLLATAGEGQSLMELAGLGQALPEGVPVAQVEVELDPDSARVDEVQQCEQEVEESVEAEVEGVVSMEVENTEEVEAQAQIEVEAEQEAGNEEQLKDGGEGQVEEQMEELLEVPASNTGSSAGPSFLCSQCGSSFKAEQELAQHRTTEHGLAGALHTCVECGQEFMSTTQYLYHRKQHRGSSSVGLPPFPSTRLTSALTAPAKQRDIILLRRSEPLRVATSIEPSAPPPDAALEAPAKLSRDWSRTPLPHECPHCGLGFTRRGLLREHVFQHTGEKLFGCHVCHKSFPSPASLLRHGLTHGGSRAFSCPICARAFYQATSLKRHMLTHEEGTPDRRGGARGKGRGRSLGDGRLHVCPDCPASFKLDSQLQTHRLLHTSHPFPCNTCGQAFKRRKELDLHSLIHQDKEPKSCPKCGSQFLNQAVLDLHLQRCTGEPPPQRRRYKGHGRGRVGGQLECDMCGHRCVTQDGLDLHRLSHTGQTPLRCPLAPCRRRFASSSALAEHVLSHCRGALGKRSAPRRYTCDYCSKEFAYASTFAVHMRTHTDERPFECTQCGKRFRQLPHLQDHERIHSGERPFACWVCGKSFSVAARLTEHARVHSGERPYACPRCPTAFRSRPNLDKHMRQHAGEPAPPPATVADDNSAAVQTILLVQEAPSPTTTAATLPLLQDGTVVAEQHTPSVVFLHPGVGMPTVAMPAISLVEGQEVPHTIEFIIEETV</sequence>
<dbReference type="Proteomes" id="UP001239994">
    <property type="component" value="Unassembled WGS sequence"/>
</dbReference>
<dbReference type="PANTHER" id="PTHR24379:SF121">
    <property type="entry name" value="C2H2-TYPE DOMAIN-CONTAINING PROTEIN"/>
    <property type="match status" value="1"/>
</dbReference>
<dbReference type="FunFam" id="3.30.160.60:FF:000446">
    <property type="entry name" value="Zinc finger protein"/>
    <property type="match status" value="1"/>
</dbReference>
<dbReference type="FunFam" id="3.30.160.60:FF:000202">
    <property type="entry name" value="Zinc finger protein 574"/>
    <property type="match status" value="1"/>
</dbReference>
<keyword evidence="3 5" id="KW-0863">Zinc-finger</keyword>
<dbReference type="AlphaFoldDB" id="A0AAD8ZCS9"/>
<feature type="domain" description="C2H2-type" evidence="7">
    <location>
        <begin position="747"/>
        <end position="774"/>
    </location>
</feature>
<accession>A0AAD8ZCS9</accession>
<feature type="domain" description="C2H2-type" evidence="7">
    <location>
        <begin position="820"/>
        <end position="844"/>
    </location>
</feature>
<dbReference type="InterPro" id="IPR013087">
    <property type="entry name" value="Znf_C2H2_type"/>
</dbReference>
<evidence type="ECO:0000256" key="3">
    <source>
        <dbReference type="ARBA" id="ARBA00022771"/>
    </source>
</evidence>
<keyword evidence="4" id="KW-0862">Zinc</keyword>
<feature type="domain" description="C2H2-type" evidence="7">
    <location>
        <begin position="494"/>
        <end position="521"/>
    </location>
</feature>
<dbReference type="GO" id="GO:0032502">
    <property type="term" value="P:developmental process"/>
    <property type="evidence" value="ECO:0007669"/>
    <property type="project" value="UniProtKB-ARBA"/>
</dbReference>
<feature type="domain" description="C2H2-type" evidence="7">
    <location>
        <begin position="464"/>
        <end position="487"/>
    </location>
</feature>
<feature type="region of interest" description="Disordered" evidence="6">
    <location>
        <begin position="163"/>
        <end position="183"/>
    </location>
</feature>
<feature type="compositionally biased region" description="Basic and acidic residues" evidence="6">
    <location>
        <begin position="212"/>
        <end position="221"/>
    </location>
</feature>
<dbReference type="EMBL" id="JAROKS010000016">
    <property type="protein sequence ID" value="KAK1795380.1"/>
    <property type="molecule type" value="Genomic_DNA"/>
</dbReference>
<dbReference type="FunFam" id="3.30.160.60:FF:000110">
    <property type="entry name" value="Zinc finger protein-like"/>
    <property type="match status" value="1"/>
</dbReference>
<feature type="domain" description="C2H2-type" evidence="7">
    <location>
        <begin position="692"/>
        <end position="719"/>
    </location>
</feature>
<feature type="domain" description="C2H2-type" evidence="7">
    <location>
        <begin position="886"/>
        <end position="913"/>
    </location>
</feature>
<organism evidence="8 9">
    <name type="scientific">Electrophorus voltai</name>
    <dbReference type="NCBI Taxonomy" id="2609070"/>
    <lineage>
        <taxon>Eukaryota</taxon>
        <taxon>Metazoa</taxon>
        <taxon>Chordata</taxon>
        <taxon>Craniata</taxon>
        <taxon>Vertebrata</taxon>
        <taxon>Euteleostomi</taxon>
        <taxon>Actinopterygii</taxon>
        <taxon>Neopterygii</taxon>
        <taxon>Teleostei</taxon>
        <taxon>Ostariophysi</taxon>
        <taxon>Gymnotiformes</taxon>
        <taxon>Gymnotoidei</taxon>
        <taxon>Gymnotidae</taxon>
        <taxon>Electrophorus</taxon>
    </lineage>
</organism>
<dbReference type="Gene3D" id="3.30.160.60">
    <property type="entry name" value="Classic Zinc Finger"/>
    <property type="match status" value="11"/>
</dbReference>
<evidence type="ECO:0000256" key="5">
    <source>
        <dbReference type="PROSITE-ProRule" id="PRU00042"/>
    </source>
</evidence>
<evidence type="ECO:0000259" key="7">
    <source>
        <dbReference type="PROSITE" id="PS50157"/>
    </source>
</evidence>
<protein>
    <recommendedName>
        <fullName evidence="7">C2H2-type domain-containing protein</fullName>
    </recommendedName>
</protein>
<dbReference type="SMART" id="SM00355">
    <property type="entry name" value="ZnF_C2H2"/>
    <property type="match status" value="16"/>
</dbReference>
<evidence type="ECO:0000256" key="6">
    <source>
        <dbReference type="SAM" id="MobiDB-lite"/>
    </source>
</evidence>
<feature type="domain" description="C2H2-type" evidence="7">
    <location>
        <begin position="719"/>
        <end position="746"/>
    </location>
</feature>
<feature type="domain" description="C2H2-type" evidence="7">
    <location>
        <begin position="792"/>
        <end position="819"/>
    </location>
</feature>
<feature type="compositionally biased region" description="Basic and acidic residues" evidence="6">
    <location>
        <begin position="664"/>
        <end position="675"/>
    </location>
</feature>
<evidence type="ECO:0000256" key="1">
    <source>
        <dbReference type="ARBA" id="ARBA00022723"/>
    </source>
</evidence>
<dbReference type="Pfam" id="PF00096">
    <property type="entry name" value="zf-C2H2"/>
    <property type="match status" value="8"/>
</dbReference>
<feature type="region of interest" description="Disordered" evidence="6">
    <location>
        <begin position="664"/>
        <end position="686"/>
    </location>
</feature>
<reference evidence="8" key="1">
    <citation type="submission" date="2023-03" db="EMBL/GenBank/DDBJ databases">
        <title>Electrophorus voltai genome.</title>
        <authorList>
            <person name="Bian C."/>
        </authorList>
    </citation>
    <scope>NUCLEOTIDE SEQUENCE</scope>
    <source>
        <strain evidence="8">CB-2022</strain>
        <tissue evidence="8">Muscle</tissue>
    </source>
</reference>
<feature type="domain" description="C2H2-type" evidence="7">
    <location>
        <begin position="644"/>
        <end position="671"/>
    </location>
</feature>
<dbReference type="PANTHER" id="PTHR24379">
    <property type="entry name" value="KRAB AND ZINC FINGER DOMAIN-CONTAINING"/>
    <property type="match status" value="1"/>
</dbReference>
<dbReference type="FunFam" id="3.30.160.60:FF:001800">
    <property type="entry name" value="Zinc finger protein 467"/>
    <property type="match status" value="1"/>
</dbReference>
<feature type="non-terminal residue" evidence="8">
    <location>
        <position position="1"/>
    </location>
</feature>
<feature type="domain" description="C2H2-type" evidence="7">
    <location>
        <begin position="914"/>
        <end position="941"/>
    </location>
</feature>
<evidence type="ECO:0000313" key="9">
    <source>
        <dbReference type="Proteomes" id="UP001239994"/>
    </source>
</evidence>
<dbReference type="InterPro" id="IPR036236">
    <property type="entry name" value="Znf_C2H2_sf"/>
</dbReference>
<dbReference type="PROSITE" id="PS50157">
    <property type="entry name" value="ZINC_FINGER_C2H2_2"/>
    <property type="match status" value="16"/>
</dbReference>
<keyword evidence="9" id="KW-1185">Reference proteome</keyword>
<evidence type="ECO:0000256" key="2">
    <source>
        <dbReference type="ARBA" id="ARBA00022737"/>
    </source>
</evidence>
<feature type="region of interest" description="Disordered" evidence="6">
    <location>
        <begin position="205"/>
        <end position="247"/>
    </location>
</feature>
<feature type="domain" description="C2H2-type" evidence="7">
    <location>
        <begin position="858"/>
        <end position="885"/>
    </location>
</feature>
<feature type="domain" description="C2H2-type" evidence="7">
    <location>
        <begin position="287"/>
        <end position="314"/>
    </location>
</feature>
<dbReference type="PROSITE" id="PS00028">
    <property type="entry name" value="ZINC_FINGER_C2H2_1"/>
    <property type="match status" value="15"/>
</dbReference>
<feature type="domain" description="C2H2-type" evidence="7">
    <location>
        <begin position="588"/>
        <end position="615"/>
    </location>
</feature>
<name>A0AAD8ZCS9_9TELE</name>
<evidence type="ECO:0000256" key="4">
    <source>
        <dbReference type="ARBA" id="ARBA00022833"/>
    </source>
</evidence>
<evidence type="ECO:0000313" key="8">
    <source>
        <dbReference type="EMBL" id="KAK1795380.1"/>
    </source>
</evidence>
<gene>
    <name evidence="8" type="ORF">P4O66_010557</name>
</gene>
<keyword evidence="1" id="KW-0479">Metal-binding</keyword>
<feature type="domain" description="C2H2-type" evidence="7">
    <location>
        <begin position="616"/>
        <end position="643"/>
    </location>
</feature>
<feature type="domain" description="C2H2-type" evidence="7">
    <location>
        <begin position="257"/>
        <end position="285"/>
    </location>
</feature>
<dbReference type="GO" id="GO:0008270">
    <property type="term" value="F:zinc ion binding"/>
    <property type="evidence" value="ECO:0007669"/>
    <property type="project" value="UniProtKB-KW"/>
</dbReference>
<keyword evidence="2" id="KW-0677">Repeat</keyword>
<comment type="caution">
    <text evidence="8">The sequence shown here is derived from an EMBL/GenBank/DDBJ whole genome shotgun (WGS) entry which is preliminary data.</text>
</comment>
<proteinExistence type="predicted"/>
<feature type="domain" description="C2H2-type" evidence="7">
    <location>
        <begin position="942"/>
        <end position="969"/>
    </location>
</feature>
<dbReference type="FunFam" id="3.30.160.60:FF:001763">
    <property type="entry name" value="Zinc finger protein 574"/>
    <property type="match status" value="1"/>
</dbReference>
<dbReference type="SUPFAM" id="SSF57667">
    <property type="entry name" value="beta-beta-alpha zinc fingers"/>
    <property type="match status" value="9"/>
</dbReference>